<proteinExistence type="predicted"/>
<keyword evidence="2" id="KW-1185">Reference proteome</keyword>
<dbReference type="AlphaFoldDB" id="A0AAV7NPV4"/>
<organism evidence="1 2">
    <name type="scientific">Pleurodeles waltl</name>
    <name type="common">Iberian ribbed newt</name>
    <dbReference type="NCBI Taxonomy" id="8319"/>
    <lineage>
        <taxon>Eukaryota</taxon>
        <taxon>Metazoa</taxon>
        <taxon>Chordata</taxon>
        <taxon>Craniata</taxon>
        <taxon>Vertebrata</taxon>
        <taxon>Euteleostomi</taxon>
        <taxon>Amphibia</taxon>
        <taxon>Batrachia</taxon>
        <taxon>Caudata</taxon>
        <taxon>Salamandroidea</taxon>
        <taxon>Salamandridae</taxon>
        <taxon>Pleurodelinae</taxon>
        <taxon>Pleurodeles</taxon>
    </lineage>
</organism>
<dbReference type="Proteomes" id="UP001066276">
    <property type="component" value="Chromosome 8"/>
</dbReference>
<name>A0AAV7NPV4_PLEWA</name>
<reference evidence="1" key="1">
    <citation type="journal article" date="2022" name="bioRxiv">
        <title>Sequencing and chromosome-scale assembly of the giantPleurodeles waltlgenome.</title>
        <authorList>
            <person name="Brown T."/>
            <person name="Elewa A."/>
            <person name="Iarovenko S."/>
            <person name="Subramanian E."/>
            <person name="Araus A.J."/>
            <person name="Petzold A."/>
            <person name="Susuki M."/>
            <person name="Suzuki K.-i.T."/>
            <person name="Hayashi T."/>
            <person name="Toyoda A."/>
            <person name="Oliveira C."/>
            <person name="Osipova E."/>
            <person name="Leigh N.D."/>
            <person name="Simon A."/>
            <person name="Yun M.H."/>
        </authorList>
    </citation>
    <scope>NUCLEOTIDE SEQUENCE</scope>
    <source>
        <strain evidence="1">20211129_DDA</strain>
        <tissue evidence="1">Liver</tissue>
    </source>
</reference>
<comment type="caution">
    <text evidence="1">The sequence shown here is derived from an EMBL/GenBank/DDBJ whole genome shotgun (WGS) entry which is preliminary data.</text>
</comment>
<protein>
    <submittedName>
        <fullName evidence="1">Uncharacterized protein</fullName>
    </submittedName>
</protein>
<gene>
    <name evidence="1" type="ORF">NDU88_005297</name>
</gene>
<evidence type="ECO:0000313" key="2">
    <source>
        <dbReference type="Proteomes" id="UP001066276"/>
    </source>
</evidence>
<dbReference type="EMBL" id="JANPWB010000012">
    <property type="protein sequence ID" value="KAJ1117097.1"/>
    <property type="molecule type" value="Genomic_DNA"/>
</dbReference>
<sequence>MGRHRQTVASQGNTIEQYTTPVPLSQCQTRLGGPGDVLGMPATAKEPSQAEVLAAIQGSRVVLEGKIKTVAVKVNLLQADLRMVSDKVKVAEGSRLELQTEMGVLRKQIVQVNSTVSRLEARLDDAEGRSRQNNVRLLGFMEHA</sequence>
<evidence type="ECO:0000313" key="1">
    <source>
        <dbReference type="EMBL" id="KAJ1117097.1"/>
    </source>
</evidence>
<accession>A0AAV7NPV4</accession>